<comment type="caution">
    <text evidence="2">The sequence shown here is derived from an EMBL/GenBank/DDBJ whole genome shotgun (WGS) entry which is preliminary data.</text>
</comment>
<name>A0A8S3C8K6_9BILA</name>
<gene>
    <name evidence="2" type="ORF">BYL167_LOCUS51726</name>
</gene>
<protein>
    <submittedName>
        <fullName evidence="2">Uncharacterized protein</fullName>
    </submittedName>
</protein>
<evidence type="ECO:0000313" key="3">
    <source>
        <dbReference type="Proteomes" id="UP000681967"/>
    </source>
</evidence>
<dbReference type="AlphaFoldDB" id="A0A8S3C8K6"/>
<dbReference type="Proteomes" id="UP000681967">
    <property type="component" value="Unassembled WGS sequence"/>
</dbReference>
<evidence type="ECO:0000256" key="1">
    <source>
        <dbReference type="SAM" id="MobiDB-lite"/>
    </source>
</evidence>
<evidence type="ECO:0000313" key="2">
    <source>
        <dbReference type="EMBL" id="CAF4890184.1"/>
    </source>
</evidence>
<reference evidence="2" key="1">
    <citation type="submission" date="2021-02" db="EMBL/GenBank/DDBJ databases">
        <authorList>
            <person name="Nowell W R."/>
        </authorList>
    </citation>
    <scope>NUCLEOTIDE SEQUENCE</scope>
</reference>
<proteinExistence type="predicted"/>
<organism evidence="2 3">
    <name type="scientific">Rotaria magnacalcarata</name>
    <dbReference type="NCBI Taxonomy" id="392030"/>
    <lineage>
        <taxon>Eukaryota</taxon>
        <taxon>Metazoa</taxon>
        <taxon>Spiralia</taxon>
        <taxon>Gnathifera</taxon>
        <taxon>Rotifera</taxon>
        <taxon>Eurotatoria</taxon>
        <taxon>Bdelloidea</taxon>
        <taxon>Philodinida</taxon>
        <taxon>Philodinidae</taxon>
        <taxon>Rotaria</taxon>
    </lineage>
</organism>
<accession>A0A8S3C8K6</accession>
<feature type="non-terminal residue" evidence="2">
    <location>
        <position position="75"/>
    </location>
</feature>
<feature type="region of interest" description="Disordered" evidence="1">
    <location>
        <begin position="37"/>
        <end position="75"/>
    </location>
</feature>
<feature type="region of interest" description="Disordered" evidence="1">
    <location>
        <begin position="1"/>
        <end position="25"/>
    </location>
</feature>
<feature type="compositionally biased region" description="Polar residues" evidence="1">
    <location>
        <begin position="11"/>
        <end position="25"/>
    </location>
</feature>
<dbReference type="EMBL" id="CAJOBH010164482">
    <property type="protein sequence ID" value="CAF4890184.1"/>
    <property type="molecule type" value="Genomic_DNA"/>
</dbReference>
<sequence>MFSSDGFLIDQSPSKGPSQTHLFTSFPNSAVDLNDDDDDDLLLDNKSNTTQSYAYKPANEENLSLPLPATNKNNT</sequence>